<dbReference type="Proteomes" id="UP001055439">
    <property type="component" value="Chromosome 7"/>
</dbReference>
<keyword evidence="6" id="KW-1185">Reference proteome</keyword>
<dbReference type="GO" id="GO:0003729">
    <property type="term" value="F:mRNA binding"/>
    <property type="evidence" value="ECO:0007669"/>
    <property type="project" value="InterPro"/>
</dbReference>
<dbReference type="AlphaFoldDB" id="A0A9E7KCI9"/>
<dbReference type="Pfam" id="PF13041">
    <property type="entry name" value="PPR_2"/>
    <property type="match status" value="4"/>
</dbReference>
<feature type="repeat" description="PPR" evidence="3">
    <location>
        <begin position="399"/>
        <end position="433"/>
    </location>
</feature>
<proteinExistence type="inferred from homology"/>
<evidence type="ECO:0000313" key="5">
    <source>
        <dbReference type="EMBL" id="URE15278.1"/>
    </source>
</evidence>
<feature type="repeat" description="PPR" evidence="3">
    <location>
        <begin position="471"/>
        <end position="505"/>
    </location>
</feature>
<comment type="similarity">
    <text evidence="1">Belongs to the PPR family. P subfamily.</text>
</comment>
<organism evidence="5 6">
    <name type="scientific">Musa troglodytarum</name>
    <name type="common">fe'i banana</name>
    <dbReference type="NCBI Taxonomy" id="320322"/>
    <lineage>
        <taxon>Eukaryota</taxon>
        <taxon>Viridiplantae</taxon>
        <taxon>Streptophyta</taxon>
        <taxon>Embryophyta</taxon>
        <taxon>Tracheophyta</taxon>
        <taxon>Spermatophyta</taxon>
        <taxon>Magnoliopsida</taxon>
        <taxon>Liliopsida</taxon>
        <taxon>Zingiberales</taxon>
        <taxon>Musaceae</taxon>
        <taxon>Musa</taxon>
    </lineage>
</organism>
<dbReference type="InterPro" id="IPR011990">
    <property type="entry name" value="TPR-like_helical_dom_sf"/>
</dbReference>
<evidence type="ECO:0000313" key="6">
    <source>
        <dbReference type="Proteomes" id="UP001055439"/>
    </source>
</evidence>
<evidence type="ECO:0000256" key="3">
    <source>
        <dbReference type="PROSITE-ProRule" id="PRU00708"/>
    </source>
</evidence>
<protein>
    <submittedName>
        <fullName evidence="5">PPR repeat</fullName>
    </submittedName>
</protein>
<feature type="repeat" description="PPR" evidence="3">
    <location>
        <begin position="364"/>
        <end position="398"/>
    </location>
</feature>
<dbReference type="NCBIfam" id="TIGR00756">
    <property type="entry name" value="PPR"/>
    <property type="match status" value="13"/>
</dbReference>
<dbReference type="InterPro" id="IPR044179">
    <property type="entry name" value="PPR5-like"/>
</dbReference>
<evidence type="ECO:0000256" key="2">
    <source>
        <dbReference type="ARBA" id="ARBA00022737"/>
    </source>
</evidence>
<feature type="region of interest" description="Disordered" evidence="4">
    <location>
        <begin position="21"/>
        <end position="106"/>
    </location>
</feature>
<reference evidence="5" key="1">
    <citation type="submission" date="2022-05" db="EMBL/GenBank/DDBJ databases">
        <title>The Musa troglodytarum L. genome provides insights into the mechanism of non-climacteric behaviour and enrichment of carotenoids.</title>
        <authorList>
            <person name="Wang J."/>
        </authorList>
    </citation>
    <scope>NUCLEOTIDE SEQUENCE</scope>
    <source>
        <tissue evidence="5">Leaf</tissue>
    </source>
</reference>
<sequence length="1030" mass="116135">MSKLGLKLGRWVHIEFEVTSQYGANPSPPPAAINPIPHSPSVAGRGPMDCGSALSTKPVPPTPPNPSSANLPESPTPQRKIWIKPTAPASKKQQQQQQRRKKGSGWDEKRVVGFVDYDEGERRVSTEISGARKDEIPARYRLRVDGSRWQKDWKLSEVVDQVMRLRHWEDVDGVLNRWAGRFARKNFPLLIREITSTGSLDHAVHVFRWMKNQRHYSPRSDIYNMLISLHAKHNQTDQARGLFFEMQHWRCKPDTETYNALINAHGRVGQWRWAMNIMEDMLQAAVGCARCWFVFVLSSTSPTEEDTGEEVIAVMQRGEGSGDLIGRQRRWRRRVEIFLSSLADLDFNLHPVSNNNLSYMIPPSRTTYNNLISACGSGGHWKEALEICKKMTENGVGPDLVTHNIILSAFKRGAQYSKALAYFDLMKETNICPDTITFNIVIHCLVKLGQFGKAVDIFNSMREKGAKCQPDIVTFTCIIHAYSTCGQIENCKVVFDMILAEGLKPNIVAYNALIGAYASNGMHTEALATFNLLKHAGLRPDVVSYTSLLNAYGRSGQPEKAKGVFDMIKQNSLRPNIVSYNALIDAYGSSGLLAEAIGMLHAMEEDGVQADVVSISTLLAACGRCSQIVNIDSVLSAARSRRIKLNTVAYNSAIGSYMSVEEYDKAVSLYRSMREDNIKPDSITFNILISGSCKLKKYAESLQFLDEMMDLNIPFSKEVYSSLIHSYSKQGQLTEAECIFNMMKGTDCSPDVITYTSMIHAYSIAGNWMKAWELFEDMERNNIQPDPILCSSLMEALNTGCQPEKVLWLADLMREKSIPLNSSAYFGVIYACSMVRDWRAAIKTIECMETSFSSISLGLLNQLLHFLGKSGKIETMMKVYYKILSSHSNVSLVTHTILLKNLLTSGRWRMCIEVLQWMEDAGIQPTLNMYRSVLSYARKDNSMEHANLIQERITDHSTLALGALGKRKKSKRKEEEEIPLLFLIRERLWDEITVCHVEMMQTLGLSKSVELLNAHRQKMRNWKGSNPDTV</sequence>
<evidence type="ECO:0000256" key="4">
    <source>
        <dbReference type="SAM" id="MobiDB-lite"/>
    </source>
</evidence>
<dbReference type="PROSITE" id="PS51375">
    <property type="entry name" value="PPR"/>
    <property type="match status" value="14"/>
</dbReference>
<name>A0A9E7KCI9_9LILI</name>
<accession>A0A9E7KCI9</accession>
<dbReference type="InterPro" id="IPR002885">
    <property type="entry name" value="PPR_rpt"/>
</dbReference>
<feature type="repeat" description="PPR" evidence="3">
    <location>
        <begin position="506"/>
        <end position="540"/>
    </location>
</feature>
<evidence type="ECO:0000256" key="1">
    <source>
        <dbReference type="ARBA" id="ARBA00007626"/>
    </source>
</evidence>
<feature type="repeat" description="PPR" evidence="3">
    <location>
        <begin position="219"/>
        <end position="253"/>
    </location>
</feature>
<feature type="repeat" description="PPR" evidence="3">
    <location>
        <begin position="646"/>
        <end position="680"/>
    </location>
</feature>
<feature type="repeat" description="PPR" evidence="3">
    <location>
        <begin position="541"/>
        <end position="575"/>
    </location>
</feature>
<feature type="repeat" description="PPR" evidence="3">
    <location>
        <begin position="716"/>
        <end position="750"/>
    </location>
</feature>
<feature type="repeat" description="PPR" evidence="3">
    <location>
        <begin position="891"/>
        <end position="925"/>
    </location>
</feature>
<keyword evidence="2" id="KW-0677">Repeat</keyword>
<dbReference type="Pfam" id="PF13812">
    <property type="entry name" value="PPR_3"/>
    <property type="match status" value="2"/>
</dbReference>
<feature type="repeat" description="PPR" evidence="3">
    <location>
        <begin position="681"/>
        <end position="715"/>
    </location>
</feature>
<feature type="repeat" description="PPR" evidence="3">
    <location>
        <begin position="576"/>
        <end position="610"/>
    </location>
</feature>
<dbReference type="Gene3D" id="1.25.40.10">
    <property type="entry name" value="Tetratricopeptide repeat domain"/>
    <property type="match status" value="7"/>
</dbReference>
<gene>
    <name evidence="5" type="ORF">MUK42_12247</name>
</gene>
<dbReference type="SUPFAM" id="SSF48452">
    <property type="entry name" value="TPR-like"/>
    <property type="match status" value="1"/>
</dbReference>
<feature type="repeat" description="PPR" evidence="3">
    <location>
        <begin position="434"/>
        <end position="468"/>
    </location>
</feature>
<dbReference type="FunFam" id="1.25.40.10:FF:001209">
    <property type="entry name" value="Os07g0213300 protein"/>
    <property type="match status" value="1"/>
</dbReference>
<dbReference type="PANTHER" id="PTHR47874:SF4">
    <property type="entry name" value="EXPRESSED PROTEIN"/>
    <property type="match status" value="1"/>
</dbReference>
<feature type="repeat" description="PPR" evidence="3">
    <location>
        <begin position="751"/>
        <end position="785"/>
    </location>
</feature>
<dbReference type="EMBL" id="CP097509">
    <property type="protein sequence ID" value="URE15278.1"/>
    <property type="molecule type" value="Genomic_DNA"/>
</dbReference>
<feature type="repeat" description="PPR" evidence="3">
    <location>
        <begin position="254"/>
        <end position="288"/>
    </location>
</feature>
<dbReference type="PANTHER" id="PTHR47874">
    <property type="entry name" value="EXPRESSED PROTEIN"/>
    <property type="match status" value="1"/>
</dbReference>
<dbReference type="OrthoDB" id="185373at2759"/>